<dbReference type="Proteomes" id="UP000570166">
    <property type="component" value="Unassembled WGS sequence"/>
</dbReference>
<evidence type="ECO:0000313" key="3">
    <source>
        <dbReference type="Proteomes" id="UP000570166"/>
    </source>
</evidence>
<feature type="transmembrane region" description="Helical" evidence="1">
    <location>
        <begin position="194"/>
        <end position="213"/>
    </location>
</feature>
<dbReference type="EMBL" id="JACEIB010000025">
    <property type="protein sequence ID" value="MBA2935419.1"/>
    <property type="molecule type" value="Genomic_DNA"/>
</dbReference>
<reference evidence="2 3" key="1">
    <citation type="submission" date="2020-07" db="EMBL/GenBank/DDBJ databases">
        <authorList>
            <person name="Sun Q."/>
        </authorList>
    </citation>
    <scope>NUCLEOTIDE SEQUENCE [LARGE SCALE GENOMIC DNA]</scope>
    <source>
        <strain evidence="2 3">CGMCC 1.13654</strain>
    </source>
</reference>
<keyword evidence="1" id="KW-1133">Transmembrane helix</keyword>
<evidence type="ECO:0000256" key="1">
    <source>
        <dbReference type="SAM" id="Phobius"/>
    </source>
</evidence>
<feature type="transmembrane region" description="Helical" evidence="1">
    <location>
        <begin position="167"/>
        <end position="187"/>
    </location>
</feature>
<organism evidence="2 3">
    <name type="scientific">Sphingomonas chungangi</name>
    <dbReference type="NCBI Taxonomy" id="2683589"/>
    <lineage>
        <taxon>Bacteria</taxon>
        <taxon>Pseudomonadati</taxon>
        <taxon>Pseudomonadota</taxon>
        <taxon>Alphaproteobacteria</taxon>
        <taxon>Sphingomonadales</taxon>
        <taxon>Sphingomonadaceae</taxon>
        <taxon>Sphingomonas</taxon>
    </lineage>
</organism>
<dbReference type="RefSeq" id="WP_160365402.1">
    <property type="nucleotide sequence ID" value="NZ_JACEIB010000025.1"/>
</dbReference>
<accession>A0A838LA14</accession>
<comment type="caution">
    <text evidence="2">The sequence shown here is derived from an EMBL/GenBank/DDBJ whole genome shotgun (WGS) entry which is preliminary data.</text>
</comment>
<sequence length="229" mass="25047">MAERGKAWIGFLIGLAAIVAGFWKTFIGDPLSNDRWHTLHGIVSLLWVVLLITQSLLIRGGRHGLHRQLGWASLALVVLLLGSSSYMVYVETVGDPDFPRDLRLTLIFLDVVFLLLFAVIYGLGLAFRRRRRLHARLMGSTILIGLGPALGRFYAEYVPAAHGLAGGLRWTMWTIEAVLVVAILLELRQGRPLWPLPAMLGVFVALQVGMGWATGDSFAAIARAAGAPV</sequence>
<feature type="transmembrane region" description="Helical" evidence="1">
    <location>
        <begin position="38"/>
        <end position="57"/>
    </location>
</feature>
<keyword evidence="3" id="KW-1185">Reference proteome</keyword>
<gene>
    <name evidence="2" type="ORF">HZF05_15135</name>
</gene>
<evidence type="ECO:0000313" key="2">
    <source>
        <dbReference type="EMBL" id="MBA2935419.1"/>
    </source>
</evidence>
<keyword evidence="1" id="KW-0472">Membrane</keyword>
<feature type="transmembrane region" description="Helical" evidence="1">
    <location>
        <begin position="102"/>
        <end position="125"/>
    </location>
</feature>
<dbReference type="AlphaFoldDB" id="A0A838LA14"/>
<feature type="transmembrane region" description="Helical" evidence="1">
    <location>
        <begin position="137"/>
        <end position="155"/>
    </location>
</feature>
<protein>
    <recommendedName>
        <fullName evidence="4">DUF2306 domain-containing protein</fullName>
    </recommendedName>
</protein>
<keyword evidence="1" id="KW-0812">Transmembrane</keyword>
<name>A0A838LA14_9SPHN</name>
<proteinExistence type="predicted"/>
<feature type="transmembrane region" description="Helical" evidence="1">
    <location>
        <begin position="69"/>
        <end position="90"/>
    </location>
</feature>
<evidence type="ECO:0008006" key="4">
    <source>
        <dbReference type="Google" id="ProtNLM"/>
    </source>
</evidence>
<feature type="transmembrane region" description="Helical" evidence="1">
    <location>
        <begin position="7"/>
        <end position="26"/>
    </location>
</feature>